<sequence length="1143" mass="132766">MENENLEYLKDEDVEDEKLDIIFENSVLAEYDKSSESIEQRFEQQDWLDAEKKVSYLEQTVLKCLKNLGLGNTDNTETEIKLYPVAGEDVYTNSRHLLSEWKGQSLLFEDYIINKYIEIKNKKNDQVIFEILKILRLFDNLKKNFESFTKKMSKSKILEKIRTILSTLKHHDKYSECVSILDGLESNSKNDKVKNNKKDKKIKKEKPVSKAEAIKTNNLLTKYKTKIETLLNTFNKDSLNTNYGFGQSDIIELIGITFMYVAWYVLNHSEKYTKKSKLVDVYEIIVAIQRFINSCQVYEGKSMQNSINKQKISNTMLSDLKFWQEELSEIYEFDGFKVYDIAPKLFVYTNYDSYIPQKGIQPKRNQFELIKTVKDNLINHPNDGLLVVLKAPISSGKTFSVTALINLMKTIRDQRKTSGHIMPELIFCCNLRSVKSQVANIAYNSEIKFAIGSVVKNKLRITNHNTCKSETERQLIICGPDAAERLLKKDFERANKEGNENKYWLFLDEPTVGADQFGSDSLNKNVSVLMNMPKYTILSSATMPEFENMSDLIKIHKEKFPNIQLHTIYSGEIQIGCDVKFHNNDMILPHLLCKNKQDLENVIRRIESNPFLGRMYTYKVVRQLWNDLSPLTSKVPDLKLMFKDVNNLSSDKIRIEAINMLKSMTELADNIIEQLCSINFVNSLRKYDDVEENKEKDNDNAIVFGDEQDEEDAEINYENLGTTQAYRFLGMNLIASPNPIDFCIKNFKPLLNKLKENGVESSSKIIDKYTKELSSYNKLMEKLKDNMSKFDNSSKNMQNAINSNMHDFKDNFANKKRDVMDIFDNKVGKAESSGKISIDEKTSMQIQQLEQTKKPSINLPEWAQINTLQHIKFFSKNHIKNINPRLIRAQYPVELLPLDSNIPDEVMLLLMCGVGIYSPSDTKLDQNYTRFVLEMALSGQLAYLVADASISYGTNYPIVRLFVTDDFAKQHSVYTLLQLMGRPGRVGHSYKAEVFLQQYAADLLLNFSHNINHQLGLIEANNIQKTVDGIVQKNLEIVRKLEEQKRQEEQQKIDEINKLEEQKKLEEQLRLEREEKERRILEEQEKKKMEEQQKLRNSNQWRRNEQPIKSGTYIAPFAKKNVNQDNEWTTVSDKRKATSRWKN</sequence>
<feature type="compositionally biased region" description="Basic and acidic residues" evidence="2">
    <location>
        <begin position="1083"/>
        <end position="1094"/>
    </location>
</feature>
<keyword evidence="1" id="KW-0175">Coiled coil</keyword>
<accession>A0A1V0SBM6</accession>
<dbReference type="Gene3D" id="3.40.50.300">
    <property type="entry name" value="P-loop containing nucleotide triphosphate hydrolases"/>
    <property type="match status" value="2"/>
</dbReference>
<reference evidence="3" key="1">
    <citation type="journal article" date="2017" name="Science">
        <title>Giant viruses with an expanded complement of translation system components.</title>
        <authorList>
            <person name="Schulz F."/>
            <person name="Yutin N."/>
            <person name="Ivanova N.N."/>
            <person name="Ortega D.R."/>
            <person name="Lee T.K."/>
            <person name="Vierheilig J."/>
            <person name="Daims H."/>
            <person name="Horn M."/>
            <person name="Wagner M."/>
            <person name="Jensen G.J."/>
            <person name="Kyrpides N.C."/>
            <person name="Koonin E.V."/>
            <person name="Woyke T."/>
        </authorList>
    </citation>
    <scope>NUCLEOTIDE SEQUENCE</scope>
    <source>
        <strain evidence="3">CTV1</strain>
    </source>
</reference>
<feature type="coiled-coil region" evidence="1">
    <location>
        <begin position="766"/>
        <end position="800"/>
    </location>
</feature>
<dbReference type="InterPro" id="IPR027417">
    <property type="entry name" value="P-loop_NTPase"/>
</dbReference>
<keyword evidence="3" id="KW-0378">Hydrolase</keyword>
<evidence type="ECO:0000313" key="3">
    <source>
        <dbReference type="EMBL" id="ARF09127.1"/>
    </source>
</evidence>
<keyword evidence="3" id="KW-0547">Nucleotide-binding</keyword>
<dbReference type="EMBL" id="KY684084">
    <property type="protein sequence ID" value="ARF09127.1"/>
    <property type="molecule type" value="Genomic_DNA"/>
</dbReference>
<evidence type="ECO:0000256" key="1">
    <source>
        <dbReference type="SAM" id="Coils"/>
    </source>
</evidence>
<evidence type="ECO:0000256" key="2">
    <source>
        <dbReference type="SAM" id="MobiDB-lite"/>
    </source>
</evidence>
<feature type="region of interest" description="Disordered" evidence="2">
    <location>
        <begin position="1083"/>
        <end position="1117"/>
    </location>
</feature>
<organism evidence="3">
    <name type="scientific">Catovirus CTV1</name>
    <dbReference type="NCBI Taxonomy" id="1977631"/>
    <lineage>
        <taxon>Viruses</taxon>
        <taxon>Varidnaviria</taxon>
        <taxon>Bamfordvirae</taxon>
        <taxon>Nucleocytoviricota</taxon>
        <taxon>Megaviricetes</taxon>
        <taxon>Imitervirales</taxon>
        <taxon>Mimiviridae</taxon>
        <taxon>Klosneuvirinae</taxon>
        <taxon>Catovirus</taxon>
    </lineage>
</organism>
<protein>
    <submittedName>
        <fullName evidence="3">DEAD-like helicases family protein</fullName>
    </submittedName>
</protein>
<name>A0A1V0SBM6_9VIRU</name>
<keyword evidence="3" id="KW-0067">ATP-binding</keyword>
<keyword evidence="3" id="KW-0347">Helicase</keyword>
<proteinExistence type="predicted"/>
<dbReference type="SUPFAM" id="SSF52540">
    <property type="entry name" value="P-loop containing nucleoside triphosphate hydrolases"/>
    <property type="match status" value="2"/>
</dbReference>
<gene>
    <name evidence="3" type="ORF">Catovirus_2_76</name>
</gene>
<dbReference type="GO" id="GO:0004386">
    <property type="term" value="F:helicase activity"/>
    <property type="evidence" value="ECO:0007669"/>
    <property type="project" value="UniProtKB-KW"/>
</dbReference>